<dbReference type="PANTHER" id="PTHR12428">
    <property type="entry name" value="OXA1"/>
    <property type="match status" value="1"/>
</dbReference>
<keyword evidence="5" id="KW-1003">Cell membrane</keyword>
<evidence type="ECO:0000256" key="12">
    <source>
        <dbReference type="ARBA" id="ARBA00026028"/>
    </source>
</evidence>
<dbReference type="OrthoDB" id="9780552at2"/>
<feature type="domain" description="Membrane insertase YidC/Oxa/ALB C-terminal" evidence="18">
    <location>
        <begin position="33"/>
        <end position="235"/>
    </location>
</feature>
<dbReference type="NCBIfam" id="TIGR03592">
    <property type="entry name" value="yidC_oxa1_cterm"/>
    <property type="match status" value="1"/>
</dbReference>
<dbReference type="CDD" id="cd20070">
    <property type="entry name" value="5TM_YidC_Alb3"/>
    <property type="match status" value="1"/>
</dbReference>
<proteinExistence type="inferred from homology"/>
<feature type="transmembrane region" description="Helical" evidence="17">
    <location>
        <begin position="29"/>
        <end position="54"/>
    </location>
</feature>
<evidence type="ECO:0000256" key="8">
    <source>
        <dbReference type="ARBA" id="ARBA00022989"/>
    </source>
</evidence>
<keyword evidence="9 17" id="KW-0472">Membrane</keyword>
<protein>
    <recommendedName>
        <fullName evidence="3">Membrane protein insertase YidC</fullName>
    </recommendedName>
    <alternativeName>
        <fullName evidence="15">Foldase YidC</fullName>
    </alternativeName>
    <alternativeName>
        <fullName evidence="14">Membrane integrase YidC</fullName>
    </alternativeName>
    <alternativeName>
        <fullName evidence="13">Membrane protein YidC</fullName>
    </alternativeName>
</protein>
<dbReference type="EMBL" id="SMKU01000198">
    <property type="protein sequence ID" value="TDD77749.1"/>
    <property type="molecule type" value="Genomic_DNA"/>
</dbReference>
<accession>A0A4R5AZS6</accession>
<evidence type="ECO:0000313" key="20">
    <source>
        <dbReference type="Proteomes" id="UP000294513"/>
    </source>
</evidence>
<dbReference type="GO" id="GO:0051205">
    <property type="term" value="P:protein insertion into membrane"/>
    <property type="evidence" value="ECO:0007669"/>
    <property type="project" value="TreeGrafter"/>
</dbReference>
<evidence type="ECO:0000256" key="15">
    <source>
        <dbReference type="ARBA" id="ARBA00033342"/>
    </source>
</evidence>
<dbReference type="GO" id="GO:0015031">
    <property type="term" value="P:protein transport"/>
    <property type="evidence" value="ECO:0007669"/>
    <property type="project" value="UniProtKB-KW"/>
</dbReference>
<evidence type="ECO:0000256" key="3">
    <source>
        <dbReference type="ARBA" id="ARBA00015325"/>
    </source>
</evidence>
<comment type="similarity">
    <text evidence="2">Belongs to the OXA1/ALB3/YidC family. Type 1 subfamily.</text>
</comment>
<comment type="subcellular location">
    <subcellularLocation>
        <location evidence="1">Cell membrane</location>
        <topology evidence="1">Multi-pass membrane protein</topology>
    </subcellularLocation>
    <subcellularLocation>
        <location evidence="16">Membrane</location>
        <topology evidence="16">Multi-pass membrane protein</topology>
    </subcellularLocation>
</comment>
<dbReference type="Proteomes" id="UP000294513">
    <property type="component" value="Unassembled WGS sequence"/>
</dbReference>
<dbReference type="AlphaFoldDB" id="A0A4R5AZS6"/>
<evidence type="ECO:0000256" key="6">
    <source>
        <dbReference type="ARBA" id="ARBA00022692"/>
    </source>
</evidence>
<evidence type="ECO:0000256" key="2">
    <source>
        <dbReference type="ARBA" id="ARBA00010527"/>
    </source>
</evidence>
<dbReference type="Pfam" id="PF02096">
    <property type="entry name" value="60KD_IMP"/>
    <property type="match status" value="1"/>
</dbReference>
<dbReference type="RefSeq" id="WP_131899031.1">
    <property type="nucleotide sequence ID" value="NZ_SMKU01000198.1"/>
</dbReference>
<evidence type="ECO:0000256" key="10">
    <source>
        <dbReference type="ARBA" id="ARBA00023186"/>
    </source>
</evidence>
<sequence length="242" mass="25168">MFLLDTPVSLAYDLVTGLSDLLRPVAGGLATAAAITVFTAAVRLLLVPLAVAAARGERVRSRLLPKIQALQSKHARNPQRLRRETAALYEAEGATPLAGCLPMFAQMPIFMVMYRLFVSASVAGHQNLLLAHTLLGVPLGQNWVGLVGGGLFAPPSLVFLGLFALLAAVALWTSRRAAKAGAAAGTGTGAEAAMGAVARIMPFGTVVVAAFVPLAAGLYLLTSGLWTAVERAVLYRRIVAAA</sequence>
<evidence type="ECO:0000313" key="19">
    <source>
        <dbReference type="EMBL" id="TDD77749.1"/>
    </source>
</evidence>
<evidence type="ECO:0000256" key="14">
    <source>
        <dbReference type="ARBA" id="ARBA00033245"/>
    </source>
</evidence>
<evidence type="ECO:0000256" key="5">
    <source>
        <dbReference type="ARBA" id="ARBA00022475"/>
    </source>
</evidence>
<keyword evidence="7" id="KW-0653">Protein transport</keyword>
<evidence type="ECO:0000259" key="18">
    <source>
        <dbReference type="Pfam" id="PF02096"/>
    </source>
</evidence>
<dbReference type="PANTHER" id="PTHR12428:SF65">
    <property type="entry name" value="CYTOCHROME C OXIDASE ASSEMBLY PROTEIN COX18, MITOCHONDRIAL"/>
    <property type="match status" value="1"/>
</dbReference>
<comment type="subunit">
    <text evidence="12">Interacts with the Sec translocase complex via SecD. Specifically interacts with transmembrane segments of nascent integral membrane proteins during membrane integration.</text>
</comment>
<comment type="function">
    <text evidence="11">Required for the insertion and/or proper folding and/or complex formation of integral membrane proteins into the membrane. Involved in integration of membrane proteins that insert both dependently and independently of the Sec translocase complex, as well as at least some lipoproteins. Aids folding of multispanning membrane proteins.</text>
</comment>
<evidence type="ECO:0000256" key="4">
    <source>
        <dbReference type="ARBA" id="ARBA00022448"/>
    </source>
</evidence>
<feature type="transmembrane region" description="Helical" evidence="17">
    <location>
        <begin position="112"/>
        <end position="131"/>
    </location>
</feature>
<reference evidence="19 20" key="1">
    <citation type="submission" date="2019-03" db="EMBL/GenBank/DDBJ databases">
        <title>Draft genome sequences of novel Actinobacteria.</title>
        <authorList>
            <person name="Sahin N."/>
            <person name="Ay H."/>
            <person name="Saygin H."/>
        </authorList>
    </citation>
    <scope>NUCLEOTIDE SEQUENCE [LARGE SCALE GENOMIC DNA]</scope>
    <source>
        <strain evidence="19 20">H3C3</strain>
    </source>
</reference>
<comment type="caution">
    <text evidence="19">The sequence shown here is derived from an EMBL/GenBank/DDBJ whole genome shotgun (WGS) entry which is preliminary data.</text>
</comment>
<dbReference type="InterPro" id="IPR001708">
    <property type="entry name" value="YidC/ALB3/OXA1/COX18"/>
</dbReference>
<evidence type="ECO:0000256" key="1">
    <source>
        <dbReference type="ARBA" id="ARBA00004651"/>
    </source>
</evidence>
<evidence type="ECO:0000256" key="17">
    <source>
        <dbReference type="SAM" id="Phobius"/>
    </source>
</evidence>
<evidence type="ECO:0000256" key="7">
    <source>
        <dbReference type="ARBA" id="ARBA00022927"/>
    </source>
</evidence>
<keyword evidence="10" id="KW-0143">Chaperone</keyword>
<evidence type="ECO:0000256" key="16">
    <source>
        <dbReference type="RuleBase" id="RU003945"/>
    </source>
</evidence>
<evidence type="ECO:0000256" key="13">
    <source>
        <dbReference type="ARBA" id="ARBA00031538"/>
    </source>
</evidence>
<evidence type="ECO:0000256" key="11">
    <source>
        <dbReference type="ARBA" id="ARBA00025034"/>
    </source>
</evidence>
<keyword evidence="8 17" id="KW-1133">Transmembrane helix</keyword>
<keyword evidence="4" id="KW-0813">Transport</keyword>
<dbReference type="InterPro" id="IPR047196">
    <property type="entry name" value="YidC_ALB_C"/>
</dbReference>
<dbReference type="GO" id="GO:0032977">
    <property type="term" value="F:membrane insertase activity"/>
    <property type="evidence" value="ECO:0007669"/>
    <property type="project" value="InterPro"/>
</dbReference>
<feature type="transmembrane region" description="Helical" evidence="17">
    <location>
        <begin position="200"/>
        <end position="221"/>
    </location>
</feature>
<dbReference type="GO" id="GO:0005886">
    <property type="term" value="C:plasma membrane"/>
    <property type="evidence" value="ECO:0007669"/>
    <property type="project" value="UniProtKB-SubCell"/>
</dbReference>
<keyword evidence="6 16" id="KW-0812">Transmembrane</keyword>
<keyword evidence="20" id="KW-1185">Reference proteome</keyword>
<gene>
    <name evidence="19" type="primary">yidC</name>
    <name evidence="19" type="ORF">E1298_29635</name>
</gene>
<feature type="transmembrane region" description="Helical" evidence="17">
    <location>
        <begin position="151"/>
        <end position="172"/>
    </location>
</feature>
<evidence type="ECO:0000256" key="9">
    <source>
        <dbReference type="ARBA" id="ARBA00023136"/>
    </source>
</evidence>
<organism evidence="19 20">
    <name type="scientific">Actinomadura rubrisoli</name>
    <dbReference type="NCBI Taxonomy" id="2530368"/>
    <lineage>
        <taxon>Bacteria</taxon>
        <taxon>Bacillati</taxon>
        <taxon>Actinomycetota</taxon>
        <taxon>Actinomycetes</taxon>
        <taxon>Streptosporangiales</taxon>
        <taxon>Thermomonosporaceae</taxon>
        <taxon>Actinomadura</taxon>
    </lineage>
</organism>
<name>A0A4R5AZS6_9ACTN</name>
<dbReference type="InterPro" id="IPR028055">
    <property type="entry name" value="YidC/Oxa/ALB_C"/>
</dbReference>